<keyword evidence="2" id="KW-1185">Reference proteome</keyword>
<protein>
    <submittedName>
        <fullName evidence="1">Uncharacterized protein</fullName>
    </submittedName>
</protein>
<evidence type="ECO:0000313" key="1">
    <source>
        <dbReference type="EMBL" id="MBT1070228.1"/>
    </source>
</evidence>
<reference evidence="1 2" key="1">
    <citation type="submission" date="2021-05" db="EMBL/GenBank/DDBJ databases">
        <title>The draft genome of Geobacter chapellei DSM 13688.</title>
        <authorList>
            <person name="Xu Z."/>
            <person name="Masuda Y."/>
            <person name="Itoh H."/>
            <person name="Senoo K."/>
        </authorList>
    </citation>
    <scope>NUCLEOTIDE SEQUENCE [LARGE SCALE GENOMIC DNA]</scope>
    <source>
        <strain evidence="1 2">DSM 13688</strain>
    </source>
</reference>
<proteinExistence type="predicted"/>
<evidence type="ECO:0000313" key="2">
    <source>
        <dbReference type="Proteomes" id="UP000784128"/>
    </source>
</evidence>
<name>A0ABS5U3I6_9BACT</name>
<comment type="caution">
    <text evidence="1">The sequence shown here is derived from an EMBL/GenBank/DDBJ whole genome shotgun (WGS) entry which is preliminary data.</text>
</comment>
<sequence>MTQHLYLEQFGPVHALPVLHYRMEFAQLVRMAFHQVKPDVVAIELPATLEAPFLRAVRRLPQISVISYQAAEKGGGQKPAETVYLIVEPADPLAEAARQTLEHEIPLHFIDVDTDHYPRHQERFPDSYSISRIGLKNYYEEYRRSAASELPCREDQRREQGMAYRLQQLAATRRRILFVCGMAHLERVKSDFDRQLAAPLERIRREGVNLWNLHPDSCREILGEFLFLSAVYEQRRGPLPEEPEEHGGGLRKRFHVLELIQGGKQEGTEETLLENAIRRSARHLGREGTFPDRQRIIYQLFNEASRHYRQETGEPVHIWQKRAFFRFSRNYAFQEGMLLPDLFQLLAAARGCIDDNFAYAFCRLATCYPWQSESSDLATIRISPEELWGDSRRIRFRPRTKRSKGLSRMDMLKRKREQRPGEWLEGFDDPSICSYPPEDIAIEDYGRFLKRKGSMQLSEELSRSEKFSTSLLDGIDMRETMRNLHEGAIYVREQQRAKGGVGSLVVVFDEDRRKDRFPYRMTWLGEHDQESDMAFYATDPAENIVGPGICRCEYGGFLLSYPPRRMMDVWQDPDYRMATSGAEVLLMAALDYSIEKYVVYVAARPPRSIFKQMASRLDRKIIYIPLGSLSPQKLKQLRILHILSGKDKREIARDYIW</sequence>
<dbReference type="RefSeq" id="WP_214295941.1">
    <property type="nucleotide sequence ID" value="NZ_JAHDYS010000001.1"/>
</dbReference>
<accession>A0ABS5U3I6</accession>
<organism evidence="1 2">
    <name type="scientific">Pelotalea chapellei</name>
    <dbReference type="NCBI Taxonomy" id="44671"/>
    <lineage>
        <taxon>Bacteria</taxon>
        <taxon>Pseudomonadati</taxon>
        <taxon>Thermodesulfobacteriota</taxon>
        <taxon>Desulfuromonadia</taxon>
        <taxon>Geobacterales</taxon>
        <taxon>Geobacteraceae</taxon>
        <taxon>Pelotalea</taxon>
    </lineage>
</organism>
<dbReference type="EMBL" id="JAHDYS010000001">
    <property type="protein sequence ID" value="MBT1070228.1"/>
    <property type="molecule type" value="Genomic_DNA"/>
</dbReference>
<dbReference type="Proteomes" id="UP000784128">
    <property type="component" value="Unassembled WGS sequence"/>
</dbReference>
<gene>
    <name evidence="1" type="ORF">KJB30_00340</name>
</gene>